<keyword evidence="1" id="KW-0812">Transmembrane</keyword>
<protein>
    <recommendedName>
        <fullName evidence="4">DUF3139 domain-containing protein</fullName>
    </recommendedName>
</protein>
<proteinExistence type="predicted"/>
<gene>
    <name evidence="2" type="ORF">A3783_06685</name>
</gene>
<dbReference type="EMBL" id="LVVL01000001">
    <property type="protein sequence ID" value="OAN15618.1"/>
    <property type="molecule type" value="Genomic_DNA"/>
</dbReference>
<sequence>MTNFWKENGKWRIGRFILLSIFLVFLSCFLYIYHQTVLHQLYLEDQLKQEFKLEKEDYQIKGQFWKFSYAYDIILEDEPKTSYLFNVKKKDGKYTAAYWGHGFLDSSNDGSPKHLEFERMRYD</sequence>
<dbReference type="PROSITE" id="PS51257">
    <property type="entry name" value="PROKAR_LIPOPROTEIN"/>
    <property type="match status" value="1"/>
</dbReference>
<comment type="caution">
    <text evidence="2">The sequence shown here is derived from an EMBL/GenBank/DDBJ whole genome shotgun (WGS) entry which is preliminary data.</text>
</comment>
<reference evidence="2 3" key="1">
    <citation type="submission" date="2016-03" db="EMBL/GenBank/DDBJ databases">
        <authorList>
            <person name="Cho S.-Y."/>
            <person name="Lim S."/>
            <person name="Kim H."/>
            <person name="Soh E.H."/>
            <person name="Moon J.S."/>
        </authorList>
    </citation>
    <scope>NUCLEOTIDE SEQUENCE [LARGE SCALE GENOMIC DNA]</scope>
    <source>
        <strain evidence="2 3">KCTC 3810</strain>
    </source>
</reference>
<dbReference type="Proteomes" id="UP000078447">
    <property type="component" value="Unassembled WGS sequence"/>
</dbReference>
<dbReference type="RefSeq" id="WP_028106437.1">
    <property type="nucleotide sequence ID" value="NZ_LVVL01000001.1"/>
</dbReference>
<organism evidence="2 3">
    <name type="scientific">Exiguobacterium undae</name>
    <dbReference type="NCBI Taxonomy" id="169177"/>
    <lineage>
        <taxon>Bacteria</taxon>
        <taxon>Bacillati</taxon>
        <taxon>Bacillota</taxon>
        <taxon>Bacilli</taxon>
        <taxon>Bacillales</taxon>
        <taxon>Bacillales Family XII. Incertae Sedis</taxon>
        <taxon>Exiguobacterium</taxon>
    </lineage>
</organism>
<keyword evidence="1" id="KW-0472">Membrane</keyword>
<evidence type="ECO:0008006" key="4">
    <source>
        <dbReference type="Google" id="ProtNLM"/>
    </source>
</evidence>
<keyword evidence="1" id="KW-1133">Transmembrane helix</keyword>
<evidence type="ECO:0000313" key="3">
    <source>
        <dbReference type="Proteomes" id="UP000078447"/>
    </source>
</evidence>
<evidence type="ECO:0000256" key="1">
    <source>
        <dbReference type="SAM" id="Phobius"/>
    </source>
</evidence>
<keyword evidence="3" id="KW-1185">Reference proteome</keyword>
<accession>A0ABX2VBK8</accession>
<feature type="transmembrane region" description="Helical" evidence="1">
    <location>
        <begin position="12"/>
        <end position="33"/>
    </location>
</feature>
<name>A0ABX2VBK8_9BACL</name>
<evidence type="ECO:0000313" key="2">
    <source>
        <dbReference type="EMBL" id="OAN15618.1"/>
    </source>
</evidence>